<accession>A0A8X6R5W1</accession>
<protein>
    <submittedName>
        <fullName evidence="1">Uncharacterized protein</fullName>
    </submittedName>
</protein>
<dbReference type="AlphaFoldDB" id="A0A8X6R5W1"/>
<evidence type="ECO:0000313" key="1">
    <source>
        <dbReference type="EMBL" id="GFU63051.1"/>
    </source>
</evidence>
<evidence type="ECO:0000313" key="2">
    <source>
        <dbReference type="Proteomes" id="UP000887013"/>
    </source>
</evidence>
<gene>
    <name evidence="1" type="ORF">NPIL_243171</name>
</gene>
<feature type="non-terminal residue" evidence="1">
    <location>
        <position position="1"/>
    </location>
</feature>
<proteinExistence type="predicted"/>
<keyword evidence="2" id="KW-1185">Reference proteome</keyword>
<organism evidence="1 2">
    <name type="scientific">Nephila pilipes</name>
    <name type="common">Giant wood spider</name>
    <name type="synonym">Nephila maculata</name>
    <dbReference type="NCBI Taxonomy" id="299642"/>
    <lineage>
        <taxon>Eukaryota</taxon>
        <taxon>Metazoa</taxon>
        <taxon>Ecdysozoa</taxon>
        <taxon>Arthropoda</taxon>
        <taxon>Chelicerata</taxon>
        <taxon>Arachnida</taxon>
        <taxon>Araneae</taxon>
        <taxon>Araneomorphae</taxon>
        <taxon>Entelegynae</taxon>
        <taxon>Araneoidea</taxon>
        <taxon>Nephilidae</taxon>
        <taxon>Nephila</taxon>
    </lineage>
</organism>
<name>A0A8X6R5W1_NEPPI</name>
<comment type="caution">
    <text evidence="1">The sequence shown here is derived from an EMBL/GenBank/DDBJ whole genome shotgun (WGS) entry which is preliminary data.</text>
</comment>
<dbReference type="EMBL" id="BMAW01041309">
    <property type="protein sequence ID" value="GFU63051.1"/>
    <property type="molecule type" value="Genomic_DNA"/>
</dbReference>
<reference evidence="1" key="1">
    <citation type="submission" date="2020-08" db="EMBL/GenBank/DDBJ databases">
        <title>Multicomponent nature underlies the extraordinary mechanical properties of spider dragline silk.</title>
        <authorList>
            <person name="Kono N."/>
            <person name="Nakamura H."/>
            <person name="Mori M."/>
            <person name="Yoshida Y."/>
            <person name="Ohtoshi R."/>
            <person name="Malay A.D."/>
            <person name="Moran D.A.P."/>
            <person name="Tomita M."/>
            <person name="Numata K."/>
            <person name="Arakawa K."/>
        </authorList>
    </citation>
    <scope>NUCLEOTIDE SEQUENCE</scope>
</reference>
<sequence>HHFQIRCSCEEEQKSSECNFETLEEEEKYSVFFDVSYLMDGAKETDLEMRFELRYHLRVRKVDGKS</sequence>
<dbReference type="Proteomes" id="UP000887013">
    <property type="component" value="Unassembled WGS sequence"/>
</dbReference>